<comment type="caution">
    <text evidence="1">The sequence shown here is derived from an EMBL/GenBank/DDBJ whole genome shotgun (WGS) entry which is preliminary data.</text>
</comment>
<name>A0A660LA34_9ACTN</name>
<organism evidence="1 2">
    <name type="scientific">Solirubrobacter pauli</name>
    <dbReference type="NCBI Taxonomy" id="166793"/>
    <lineage>
        <taxon>Bacteria</taxon>
        <taxon>Bacillati</taxon>
        <taxon>Actinomycetota</taxon>
        <taxon>Thermoleophilia</taxon>
        <taxon>Solirubrobacterales</taxon>
        <taxon>Solirubrobacteraceae</taxon>
        <taxon>Solirubrobacter</taxon>
    </lineage>
</organism>
<protein>
    <submittedName>
        <fullName evidence="1">Histidine kinase/DNA gyrase B/HSP90-like ATPase</fullName>
    </submittedName>
</protein>
<dbReference type="EMBL" id="RBIL01000001">
    <property type="protein sequence ID" value="RKQ90820.1"/>
    <property type="molecule type" value="Genomic_DNA"/>
</dbReference>
<evidence type="ECO:0000313" key="2">
    <source>
        <dbReference type="Proteomes" id="UP000278962"/>
    </source>
</evidence>
<sequence length="652" mass="73619">MRHLRLQFGQSYLASLSKSVLDGVIELVWNAIDAEATQVQVDVIEIDGAVLEIKVIDDGHGIDIVTAEKEFGFLGDSWKAAATRSKTGARSLHGRAGQGRLSIFKYGGTAQWRTVSELAGSREELTITVRYPEIAQADITDPLPTSGSTGTVVTLSNFAQPPTGIHGDVTYERLLTTFAVSMRVQGVAIKLSGRPLDLADALTHEEDIDVHVGNESAVLTLLEWKHKVKPEDELHLCDADGVSLHSLPASVDGHGLHFTAYLRWKRMPQHSGQLPAASLDSGILGRMIREARRRLQRALDHRRDLRRREIIENWKREGFYPFDDRPPATESERLTRETFDLVAVEAAPVIDGVRGRKARQLSLRLLREALEHNPGQIHRVLEQVLDLDLESVARLDRLLAHTPLSRLISASSAIAGRLEFLGALRDLTSRDVHRKRLLERSQLHKLVEAEPWIFGEEYALAASDRGLTEVLKQHLKYLDRPELAEAIDREVLDSDGHRAIVDLLFSGRVVNADDHKTMLVIELKRPSVSIGVKEYEQLRKYAMGVVDEEQFDLTRTRFEFWAVSTGITPEMRRERTNRGPETGLVKAYDDLPVRLWVKTWAEILHTAEHRLRYVREQLEYEPTQEQSFEYLRRMYADRLPPTVAANVPPEAS</sequence>
<dbReference type="InterPro" id="IPR036890">
    <property type="entry name" value="HATPase_C_sf"/>
</dbReference>
<dbReference type="Pfam" id="PF13589">
    <property type="entry name" value="HATPase_c_3"/>
    <property type="match status" value="1"/>
</dbReference>
<gene>
    <name evidence="1" type="ORF">C8N24_0635</name>
</gene>
<dbReference type="Proteomes" id="UP000278962">
    <property type="component" value="Unassembled WGS sequence"/>
</dbReference>
<dbReference type="GO" id="GO:0016301">
    <property type="term" value="F:kinase activity"/>
    <property type="evidence" value="ECO:0007669"/>
    <property type="project" value="UniProtKB-KW"/>
</dbReference>
<keyword evidence="1" id="KW-0418">Kinase</keyword>
<proteinExistence type="predicted"/>
<keyword evidence="1" id="KW-0808">Transferase</keyword>
<dbReference type="AlphaFoldDB" id="A0A660LA34"/>
<reference evidence="1 2" key="1">
    <citation type="submission" date="2018-10" db="EMBL/GenBank/DDBJ databases">
        <title>Genomic Encyclopedia of Archaeal and Bacterial Type Strains, Phase II (KMG-II): from individual species to whole genera.</title>
        <authorList>
            <person name="Goeker M."/>
        </authorList>
    </citation>
    <scope>NUCLEOTIDE SEQUENCE [LARGE SCALE GENOMIC DNA]</scope>
    <source>
        <strain evidence="1 2">DSM 14954</strain>
    </source>
</reference>
<evidence type="ECO:0000313" key="1">
    <source>
        <dbReference type="EMBL" id="RKQ90820.1"/>
    </source>
</evidence>
<keyword evidence="2" id="KW-1185">Reference proteome</keyword>
<accession>A0A660LA34</accession>
<dbReference type="Gene3D" id="3.30.565.10">
    <property type="entry name" value="Histidine kinase-like ATPase, C-terminal domain"/>
    <property type="match status" value="1"/>
</dbReference>
<dbReference type="SUPFAM" id="SSF55874">
    <property type="entry name" value="ATPase domain of HSP90 chaperone/DNA topoisomerase II/histidine kinase"/>
    <property type="match status" value="1"/>
</dbReference>